<dbReference type="Proteomes" id="UP000827284">
    <property type="component" value="Unassembled WGS sequence"/>
</dbReference>
<feature type="domain" description="Centromere/kinetochore protein zw10 middle" evidence="1">
    <location>
        <begin position="257"/>
        <end position="450"/>
    </location>
</feature>
<evidence type="ECO:0000313" key="5">
    <source>
        <dbReference type="Proteomes" id="UP000827284"/>
    </source>
</evidence>
<dbReference type="EMBL" id="BQFW01000004">
    <property type="protein sequence ID" value="GJJ70611.1"/>
    <property type="molecule type" value="Genomic_DNA"/>
</dbReference>
<dbReference type="Pfam" id="PF20665">
    <property type="entry name" value="Zw10_middle"/>
    <property type="match status" value="1"/>
</dbReference>
<gene>
    <name evidence="4" type="ORF">EMPS_02960</name>
</gene>
<dbReference type="OrthoDB" id="534815at2759"/>
<dbReference type="Pfam" id="PF20666">
    <property type="entry name" value="ZW10_C"/>
    <property type="match status" value="1"/>
</dbReference>
<dbReference type="GO" id="GO:0007094">
    <property type="term" value="P:mitotic spindle assembly checkpoint signaling"/>
    <property type="evidence" value="ECO:0007669"/>
    <property type="project" value="TreeGrafter"/>
</dbReference>
<dbReference type="PANTHER" id="PTHR12205">
    <property type="entry name" value="CENTROMERE/KINETOCHORE PROTEIN ZW10"/>
    <property type="match status" value="1"/>
</dbReference>
<feature type="domain" description="ZW10 C-terminal helical" evidence="3">
    <location>
        <begin position="636"/>
        <end position="789"/>
    </location>
</feature>
<evidence type="ECO:0000259" key="2">
    <source>
        <dbReference type="Pfam" id="PF20666"/>
    </source>
</evidence>
<keyword evidence="5" id="KW-1185">Reference proteome</keyword>
<accession>A0A9P3H5P2</accession>
<feature type="domain" description="Centromere/kinetochore protein zw10 C-terminal" evidence="2">
    <location>
        <begin position="492"/>
        <end position="612"/>
    </location>
</feature>
<evidence type="ECO:0000313" key="4">
    <source>
        <dbReference type="EMBL" id="GJJ70611.1"/>
    </source>
</evidence>
<dbReference type="GO" id="GO:1990423">
    <property type="term" value="C:RZZ complex"/>
    <property type="evidence" value="ECO:0007669"/>
    <property type="project" value="TreeGrafter"/>
</dbReference>
<sequence length="801" mass="90029">MASATLSGHGFADLLTSNHGDSTTSLGLGSSIPAENTKPATLEELEQTTFVLDTEIQEAKSQMYKKLLANYDSFSDFFERSLELKDKIDDLLLQTAELSEQAIDPESGLRQTIMASLVYHHEASYKVQENDAIVDGLQHFFKIDCILTQYGQYMDAGKILDAGQCIQKASRFLSNPPNAGTFASYMTKLLTDQCSQMTEAIDQMLDELVAGAIFTGPREEEEASDFKLELLYNVKVPHLSLPRHSKKSTPVTIRWHELGRALTLLDVVQEKLAPLHKAMVQQLLYPLIRSHGDAILEIERSSDSYPSSSGSSISLKLRPGEGSDDIISAVMKVFHFIHRDIFLNDYTSSTFNSDGSLSDTNILTRVVGRSIAKEACGFLLSFYLSRIVPEDADGLKSFETIGAKVVAFENELIALGFLSETDREIRDFVEHIDIYYADKKRDALMKLGRAVIMSDDFGGVHVKDLDENDELERDNGRWGRIRNLNADIRDTCISIKAKKLVEMILQTLHEAESQDSSTSPRLYQATRSLIDLYRALMPVHHARALTQVPALGILFYSDCMYIARELEKIPERFEEGIPGLDDVQYDDIAPALKALAERWLELQVRGQREELMQSLDESGGFQDSSVDANFSACERSMKQIILAFRHLGKAWKSTLAPLAFYRVMGELLNDVVKRVITDIEQLGDISERESHKLALLCGQLFECEDQFDSAGPLVREIKGESYEDEDPVHLFVASWEKFQVLTDVLELSFAEIMTRFRAGQLQMFNEEELSELVCALFADTPLRQHNLEEISHGHPRVASAR</sequence>
<dbReference type="Gene3D" id="1.10.357.150">
    <property type="match status" value="1"/>
</dbReference>
<dbReference type="PANTHER" id="PTHR12205:SF0">
    <property type="entry name" value="CENTROMERE_KINETOCHORE PROTEIN ZW10 HOMOLOG"/>
    <property type="match status" value="1"/>
</dbReference>
<name>A0A9P3H5P2_9FUNG</name>
<dbReference type="Pfam" id="PF22766">
    <property type="entry name" value="ZW10_C2"/>
    <property type="match status" value="1"/>
</dbReference>
<evidence type="ECO:0000259" key="3">
    <source>
        <dbReference type="Pfam" id="PF22766"/>
    </source>
</evidence>
<dbReference type="GO" id="GO:0005737">
    <property type="term" value="C:cytoplasm"/>
    <property type="evidence" value="ECO:0007669"/>
    <property type="project" value="GOC"/>
</dbReference>
<dbReference type="InterPro" id="IPR046362">
    <property type="entry name" value="Zw10/DSL1_C_sf"/>
</dbReference>
<comment type="caution">
    <text evidence="4">The sequence shown here is derived from an EMBL/GenBank/DDBJ whole genome shotgun (WGS) entry which is preliminary data.</text>
</comment>
<reference evidence="4" key="1">
    <citation type="submission" date="2021-11" db="EMBL/GenBank/DDBJ databases">
        <authorList>
            <person name="Herlambang A."/>
            <person name="Guo Y."/>
            <person name="Takashima Y."/>
            <person name="Nishizawa T."/>
        </authorList>
    </citation>
    <scope>NUCLEOTIDE SEQUENCE</scope>
    <source>
        <strain evidence="4">E1425</strain>
    </source>
</reference>
<reference evidence="4" key="2">
    <citation type="journal article" date="2022" name="Microbiol. Resour. Announc.">
        <title>Whole-Genome Sequence of Entomortierella parvispora E1425, a Mucoromycotan Fungus Associated with Burkholderiaceae-Related Endosymbiotic Bacteria.</title>
        <authorList>
            <person name="Herlambang A."/>
            <person name="Guo Y."/>
            <person name="Takashima Y."/>
            <person name="Narisawa K."/>
            <person name="Ohta H."/>
            <person name="Nishizawa T."/>
        </authorList>
    </citation>
    <scope>NUCLEOTIDE SEQUENCE</scope>
    <source>
        <strain evidence="4">E1425</strain>
    </source>
</reference>
<dbReference type="AlphaFoldDB" id="A0A9P3H5P2"/>
<evidence type="ECO:0000259" key="1">
    <source>
        <dbReference type="Pfam" id="PF20665"/>
    </source>
</evidence>
<proteinExistence type="predicted"/>
<dbReference type="InterPro" id="IPR048343">
    <property type="entry name" value="ZW10_C"/>
</dbReference>
<dbReference type="GO" id="GO:0006888">
    <property type="term" value="P:endoplasmic reticulum to Golgi vesicle-mediated transport"/>
    <property type="evidence" value="ECO:0007669"/>
    <property type="project" value="TreeGrafter"/>
</dbReference>
<dbReference type="InterPro" id="IPR055148">
    <property type="entry name" value="ZW10_C_2"/>
</dbReference>
<protein>
    <submittedName>
        <fullName evidence="4">Protein transport protein DSL1/ZW10</fullName>
    </submittedName>
</protein>
<dbReference type="InterPro" id="IPR048344">
    <property type="entry name" value="Zw10_middle"/>
</dbReference>
<organism evidence="4 5">
    <name type="scientific">Entomortierella parvispora</name>
    <dbReference type="NCBI Taxonomy" id="205924"/>
    <lineage>
        <taxon>Eukaryota</taxon>
        <taxon>Fungi</taxon>
        <taxon>Fungi incertae sedis</taxon>
        <taxon>Mucoromycota</taxon>
        <taxon>Mortierellomycotina</taxon>
        <taxon>Mortierellomycetes</taxon>
        <taxon>Mortierellales</taxon>
        <taxon>Mortierellaceae</taxon>
        <taxon>Entomortierella</taxon>
    </lineage>
</organism>